<dbReference type="Proteomes" id="UP000807025">
    <property type="component" value="Unassembled WGS sequence"/>
</dbReference>
<dbReference type="OrthoDB" id="18487at2759"/>
<dbReference type="AlphaFoldDB" id="A0A9P5ZFU5"/>
<dbReference type="SUPFAM" id="SSF57184">
    <property type="entry name" value="Growth factor receptor domain"/>
    <property type="match status" value="1"/>
</dbReference>
<evidence type="ECO:0000313" key="2">
    <source>
        <dbReference type="Proteomes" id="UP000807025"/>
    </source>
</evidence>
<sequence length="175" mass="18583">MPTTAPSACQFPHRRPAALSALKPSRHLRERRHLLAVVPELHGCGTSNDCTVCVPKTFAFNGGCVRTSVDGEREGSSSIADNNKGSCDACPAKRSACRIPNYDLASMVGSCSARRAYTGFVPLERTVHRFVPPRSVVSSRDKFSCIPCDSSCTSCTGDPKFCLSCSGGASALPAR</sequence>
<keyword evidence="2" id="KW-1185">Reference proteome</keyword>
<gene>
    <name evidence="1" type="ORF">BDN71DRAFT_938321</name>
</gene>
<comment type="caution">
    <text evidence="1">The sequence shown here is derived from an EMBL/GenBank/DDBJ whole genome shotgun (WGS) entry which is preliminary data.</text>
</comment>
<name>A0A9P5ZFU5_PLEER</name>
<dbReference type="EMBL" id="MU155015">
    <property type="protein sequence ID" value="KAF9486686.1"/>
    <property type="molecule type" value="Genomic_DNA"/>
</dbReference>
<protein>
    <submittedName>
        <fullName evidence="1">Uncharacterized protein</fullName>
    </submittedName>
</protein>
<reference evidence="1" key="1">
    <citation type="submission" date="2020-11" db="EMBL/GenBank/DDBJ databases">
        <authorList>
            <consortium name="DOE Joint Genome Institute"/>
            <person name="Ahrendt S."/>
            <person name="Riley R."/>
            <person name="Andreopoulos W."/>
            <person name="Labutti K."/>
            <person name="Pangilinan J."/>
            <person name="Ruiz-Duenas F.J."/>
            <person name="Barrasa J.M."/>
            <person name="Sanchez-Garcia M."/>
            <person name="Camarero S."/>
            <person name="Miyauchi S."/>
            <person name="Serrano A."/>
            <person name="Linde D."/>
            <person name="Babiker R."/>
            <person name="Drula E."/>
            <person name="Ayuso-Fernandez I."/>
            <person name="Pacheco R."/>
            <person name="Padilla G."/>
            <person name="Ferreira P."/>
            <person name="Barriuso J."/>
            <person name="Kellner H."/>
            <person name="Castanera R."/>
            <person name="Alfaro M."/>
            <person name="Ramirez L."/>
            <person name="Pisabarro A.G."/>
            <person name="Kuo A."/>
            <person name="Tritt A."/>
            <person name="Lipzen A."/>
            <person name="He G."/>
            <person name="Yan M."/>
            <person name="Ng V."/>
            <person name="Cullen D."/>
            <person name="Martin F."/>
            <person name="Rosso M.-N."/>
            <person name="Henrissat B."/>
            <person name="Hibbett D."/>
            <person name="Martinez A.T."/>
            <person name="Grigoriev I.V."/>
        </authorList>
    </citation>
    <scope>NUCLEOTIDE SEQUENCE</scope>
    <source>
        <strain evidence="1">ATCC 90797</strain>
    </source>
</reference>
<proteinExistence type="predicted"/>
<dbReference type="InterPro" id="IPR009030">
    <property type="entry name" value="Growth_fac_rcpt_cys_sf"/>
</dbReference>
<accession>A0A9P5ZFU5</accession>
<evidence type="ECO:0000313" key="1">
    <source>
        <dbReference type="EMBL" id="KAF9486686.1"/>
    </source>
</evidence>
<organism evidence="1 2">
    <name type="scientific">Pleurotus eryngii</name>
    <name type="common">Boletus of the steppes</name>
    <dbReference type="NCBI Taxonomy" id="5323"/>
    <lineage>
        <taxon>Eukaryota</taxon>
        <taxon>Fungi</taxon>
        <taxon>Dikarya</taxon>
        <taxon>Basidiomycota</taxon>
        <taxon>Agaricomycotina</taxon>
        <taxon>Agaricomycetes</taxon>
        <taxon>Agaricomycetidae</taxon>
        <taxon>Agaricales</taxon>
        <taxon>Pleurotineae</taxon>
        <taxon>Pleurotaceae</taxon>
        <taxon>Pleurotus</taxon>
    </lineage>
</organism>